<keyword evidence="1" id="KW-0175">Coiled coil</keyword>
<dbReference type="EMBL" id="BKCJ010005835">
    <property type="protein sequence ID" value="GEU68898.1"/>
    <property type="molecule type" value="Genomic_DNA"/>
</dbReference>
<dbReference type="AlphaFoldDB" id="A0A6L2M4J2"/>
<accession>A0A6L2M4J2</accession>
<feature type="coiled-coil region" evidence="1">
    <location>
        <begin position="259"/>
        <end position="317"/>
    </location>
</feature>
<name>A0A6L2M4J2_TANCI</name>
<evidence type="ECO:0008006" key="3">
    <source>
        <dbReference type="Google" id="ProtNLM"/>
    </source>
</evidence>
<reference evidence="2" key="1">
    <citation type="journal article" date="2019" name="Sci. Rep.">
        <title>Draft genome of Tanacetum cinerariifolium, the natural source of mosquito coil.</title>
        <authorList>
            <person name="Yamashiro T."/>
            <person name="Shiraishi A."/>
            <person name="Satake H."/>
            <person name="Nakayama K."/>
        </authorList>
    </citation>
    <scope>NUCLEOTIDE SEQUENCE</scope>
</reference>
<gene>
    <name evidence="2" type="ORF">Tci_040876</name>
</gene>
<evidence type="ECO:0000256" key="1">
    <source>
        <dbReference type="SAM" id="Coils"/>
    </source>
</evidence>
<protein>
    <recommendedName>
        <fullName evidence="3">Transposase (Putative), gypsy type</fullName>
    </recommendedName>
</protein>
<evidence type="ECO:0000313" key="2">
    <source>
        <dbReference type="EMBL" id="GEU68898.1"/>
    </source>
</evidence>
<proteinExistence type="predicted"/>
<sequence>MDLFNLIRAPNPTKVKTGTRPRVAHEVPLLTITASRVIEMEDPATSTDSSGVPSTIERSHLDFANENPHQQSTRGNRTEDQGQEIVALEVHPLENVTTTGVAPKAGLAEKIAAIGPHSTSGGKSLAAMGLGMGFTFPVPTSQDTPVDVSDPDLLSFANPQIIPIENVAQSSNGAVVTGDPELKNTSFTYMVGSLESIYQSEWGVTNGCPLDAPEAYLDLVDHIAPPGYFSELRHLHNDDFLNKYNINLARQVAIGSQLRLRFEQEAKLLKKSVAQLARRDQRIQARENEIKNLEALLEVETDMKKTAEAKKAELEKIMKCGESTELRQVFADIVSARIAKGMSEGPKYEVEHGNANLDLEAIEAYDSEADTKYVVALHALKDLKYPNGGSTGKFERCSDRCDNDILTSGE</sequence>
<organism evidence="2">
    <name type="scientific">Tanacetum cinerariifolium</name>
    <name type="common">Dalmatian daisy</name>
    <name type="synonym">Chrysanthemum cinerariifolium</name>
    <dbReference type="NCBI Taxonomy" id="118510"/>
    <lineage>
        <taxon>Eukaryota</taxon>
        <taxon>Viridiplantae</taxon>
        <taxon>Streptophyta</taxon>
        <taxon>Embryophyta</taxon>
        <taxon>Tracheophyta</taxon>
        <taxon>Spermatophyta</taxon>
        <taxon>Magnoliopsida</taxon>
        <taxon>eudicotyledons</taxon>
        <taxon>Gunneridae</taxon>
        <taxon>Pentapetalae</taxon>
        <taxon>asterids</taxon>
        <taxon>campanulids</taxon>
        <taxon>Asterales</taxon>
        <taxon>Asteraceae</taxon>
        <taxon>Asteroideae</taxon>
        <taxon>Anthemideae</taxon>
        <taxon>Anthemidinae</taxon>
        <taxon>Tanacetum</taxon>
    </lineage>
</organism>
<comment type="caution">
    <text evidence="2">The sequence shown here is derived from an EMBL/GenBank/DDBJ whole genome shotgun (WGS) entry which is preliminary data.</text>
</comment>